<comment type="function">
    <text evidence="1">Resistance to tetracycline by an active tetracycline efflux. This is an energy-dependent process that decreases the accumulation of the antibiotic in whole cells. This protein functions as a metal-tetracycline/H(+) antiporter.</text>
</comment>
<dbReference type="Gene3D" id="1.20.1250.20">
    <property type="entry name" value="MFS general substrate transporter like domains"/>
    <property type="match status" value="1"/>
</dbReference>
<keyword evidence="6 8" id="KW-1133">Transmembrane helix</keyword>
<feature type="transmembrane region" description="Helical" evidence="8">
    <location>
        <begin position="309"/>
        <end position="329"/>
    </location>
</feature>
<dbReference type="RefSeq" id="WP_115168700.1">
    <property type="nucleotide sequence ID" value="NZ_UGYW01000001.1"/>
</dbReference>
<dbReference type="PROSITE" id="PS50850">
    <property type="entry name" value="MFS"/>
    <property type="match status" value="1"/>
</dbReference>
<evidence type="ECO:0000256" key="2">
    <source>
        <dbReference type="ARBA" id="ARBA00004141"/>
    </source>
</evidence>
<dbReference type="PRINTS" id="PR01035">
    <property type="entry name" value="TCRTETA"/>
</dbReference>
<comment type="subcellular location">
    <subcellularLocation>
        <location evidence="2">Membrane</location>
        <topology evidence="2">Multi-pass membrane protein</topology>
    </subcellularLocation>
</comment>
<evidence type="ECO:0000256" key="7">
    <source>
        <dbReference type="ARBA" id="ARBA00023136"/>
    </source>
</evidence>
<dbReference type="SUPFAM" id="SSF103473">
    <property type="entry name" value="MFS general substrate transporter"/>
    <property type="match status" value="1"/>
</dbReference>
<keyword evidence="4" id="KW-0813">Transport</keyword>
<dbReference type="PANTHER" id="PTHR23504">
    <property type="entry name" value="MAJOR FACILITATOR SUPERFAMILY DOMAIN-CONTAINING PROTEIN 10"/>
    <property type="match status" value="1"/>
</dbReference>
<keyword evidence="7 8" id="KW-0472">Membrane</keyword>
<accession>A0A380B8H7</accession>
<gene>
    <name evidence="10" type="primary">tetA_1</name>
    <name evidence="10" type="ORF">NCTC11388_00120</name>
</gene>
<dbReference type="InterPro" id="IPR011701">
    <property type="entry name" value="MFS"/>
</dbReference>
<feature type="transmembrane region" description="Helical" evidence="8">
    <location>
        <begin position="108"/>
        <end position="125"/>
    </location>
</feature>
<feature type="transmembrane region" description="Helical" evidence="8">
    <location>
        <begin position="79"/>
        <end position="102"/>
    </location>
</feature>
<dbReference type="AlphaFoldDB" id="A0A380B8H7"/>
<dbReference type="GO" id="GO:0016020">
    <property type="term" value="C:membrane"/>
    <property type="evidence" value="ECO:0007669"/>
    <property type="project" value="UniProtKB-SubCell"/>
</dbReference>
<dbReference type="PANTHER" id="PTHR23504:SF15">
    <property type="entry name" value="MAJOR FACILITATOR SUPERFAMILY (MFS) PROFILE DOMAIN-CONTAINING PROTEIN"/>
    <property type="match status" value="1"/>
</dbReference>
<feature type="domain" description="Major facilitator superfamily (MFS) profile" evidence="9">
    <location>
        <begin position="8"/>
        <end position="403"/>
    </location>
</feature>
<evidence type="ECO:0000313" key="11">
    <source>
        <dbReference type="Proteomes" id="UP000254893"/>
    </source>
</evidence>
<feature type="transmembrane region" description="Helical" evidence="8">
    <location>
        <begin position="9"/>
        <end position="30"/>
    </location>
</feature>
<name>A0A380B8H7_SPHSI</name>
<dbReference type="InterPro" id="IPR036259">
    <property type="entry name" value="MFS_trans_sf"/>
</dbReference>
<dbReference type="Pfam" id="PF07690">
    <property type="entry name" value="MFS_1"/>
    <property type="match status" value="2"/>
</dbReference>
<organism evidence="10 11">
    <name type="scientific">Sphingobacterium spiritivorum</name>
    <name type="common">Flavobacterium spiritivorum</name>
    <dbReference type="NCBI Taxonomy" id="258"/>
    <lineage>
        <taxon>Bacteria</taxon>
        <taxon>Pseudomonadati</taxon>
        <taxon>Bacteroidota</taxon>
        <taxon>Sphingobacteriia</taxon>
        <taxon>Sphingobacteriales</taxon>
        <taxon>Sphingobacteriaceae</taxon>
        <taxon>Sphingobacterium</taxon>
    </lineage>
</organism>
<evidence type="ECO:0000256" key="3">
    <source>
        <dbReference type="ARBA" id="ARBA00007520"/>
    </source>
</evidence>
<feature type="transmembrane region" description="Helical" evidence="8">
    <location>
        <begin position="165"/>
        <end position="185"/>
    </location>
</feature>
<dbReference type="EMBL" id="UGYW01000001">
    <property type="protein sequence ID" value="SUI96750.1"/>
    <property type="molecule type" value="Genomic_DNA"/>
</dbReference>
<proteinExistence type="inferred from homology"/>
<feature type="transmembrane region" description="Helical" evidence="8">
    <location>
        <begin position="341"/>
        <end position="367"/>
    </location>
</feature>
<evidence type="ECO:0000256" key="5">
    <source>
        <dbReference type="ARBA" id="ARBA00022692"/>
    </source>
</evidence>
<comment type="similarity">
    <text evidence="3">Belongs to the major facilitator superfamily. TCR/Tet family.</text>
</comment>
<evidence type="ECO:0000256" key="6">
    <source>
        <dbReference type="ARBA" id="ARBA00022989"/>
    </source>
</evidence>
<dbReference type="CDD" id="cd17388">
    <property type="entry name" value="MFS_TetA"/>
    <property type="match status" value="1"/>
</dbReference>
<dbReference type="GO" id="GO:0022857">
    <property type="term" value="F:transmembrane transporter activity"/>
    <property type="evidence" value="ECO:0007669"/>
    <property type="project" value="InterPro"/>
</dbReference>
<feature type="transmembrane region" description="Helical" evidence="8">
    <location>
        <begin position="379"/>
        <end position="399"/>
    </location>
</feature>
<feature type="transmembrane region" description="Helical" evidence="8">
    <location>
        <begin position="253"/>
        <end position="272"/>
    </location>
</feature>
<evidence type="ECO:0000256" key="1">
    <source>
        <dbReference type="ARBA" id="ARBA00003279"/>
    </source>
</evidence>
<dbReference type="InterPro" id="IPR001958">
    <property type="entry name" value="Tet-R_TetA/multi-R_MdtG-like"/>
</dbReference>
<sequence>MQVQKKSGLLFIFITVAIDVIGLGIIIPVLPTLIKELTGGTLSEASEYGGWLMFSYAITQFVFASVLGNLSDRFGRRPVLLLSLLGFCINYLLMGFATSILWLFIGRFVAGITGASMTVAAAYTADISTPDKKAQNFGLLSAAFGIGFIIGPVLGGLLGHYGPRVPFFAAGAISFMNFVYGYFMVPESLKPENRRPFQWKNANPVGAFRYIAKYPQIKPLIICIFLINVAAHAVQSTWSYYTMERYAWNERMVGISMGFIGVLLAIVQAGLLRIIIPKLGLPKSIVIGLSLYVISFPLMAFSYEPWMLFAASVPFVFAGIAGPAMQSFISNHTPNNEQGQIQGGITSIVSLTAIFGPPLMSNIFAFFTNHKHNTYFPGAPFMMASVLSLIAVSIAALYFNKKEEPTTES</sequence>
<evidence type="ECO:0000256" key="8">
    <source>
        <dbReference type="SAM" id="Phobius"/>
    </source>
</evidence>
<evidence type="ECO:0000259" key="9">
    <source>
        <dbReference type="PROSITE" id="PS50850"/>
    </source>
</evidence>
<dbReference type="InterPro" id="IPR020846">
    <property type="entry name" value="MFS_dom"/>
</dbReference>
<dbReference type="Proteomes" id="UP000254893">
    <property type="component" value="Unassembled WGS sequence"/>
</dbReference>
<reference evidence="10 11" key="1">
    <citation type="submission" date="2018-06" db="EMBL/GenBank/DDBJ databases">
        <authorList>
            <consortium name="Pathogen Informatics"/>
            <person name="Doyle S."/>
        </authorList>
    </citation>
    <scope>NUCLEOTIDE SEQUENCE [LARGE SCALE GENOMIC DNA]</scope>
    <source>
        <strain evidence="10 11">NCTC11388</strain>
    </source>
</reference>
<evidence type="ECO:0000313" key="10">
    <source>
        <dbReference type="EMBL" id="SUI96750.1"/>
    </source>
</evidence>
<evidence type="ECO:0000256" key="4">
    <source>
        <dbReference type="ARBA" id="ARBA00022448"/>
    </source>
</evidence>
<feature type="transmembrane region" description="Helical" evidence="8">
    <location>
        <begin position="50"/>
        <end position="67"/>
    </location>
</feature>
<feature type="transmembrane region" description="Helical" evidence="8">
    <location>
        <begin position="284"/>
        <end position="303"/>
    </location>
</feature>
<feature type="transmembrane region" description="Helical" evidence="8">
    <location>
        <begin position="219"/>
        <end position="241"/>
    </location>
</feature>
<feature type="transmembrane region" description="Helical" evidence="8">
    <location>
        <begin position="137"/>
        <end position="159"/>
    </location>
</feature>
<protein>
    <submittedName>
        <fullName evidence="10">Tetracycline resistance protein, class C</fullName>
    </submittedName>
</protein>
<dbReference type="PROSITE" id="PS00216">
    <property type="entry name" value="SUGAR_TRANSPORT_1"/>
    <property type="match status" value="1"/>
</dbReference>
<dbReference type="InterPro" id="IPR005829">
    <property type="entry name" value="Sugar_transporter_CS"/>
</dbReference>
<keyword evidence="5 8" id="KW-0812">Transmembrane</keyword>